<evidence type="ECO:0000256" key="1">
    <source>
        <dbReference type="SAM" id="SignalP"/>
    </source>
</evidence>
<accession>A0AAV9WS01</accession>
<dbReference type="EMBL" id="JAVHJO010000019">
    <property type="protein sequence ID" value="KAK6523119.1"/>
    <property type="molecule type" value="Genomic_DNA"/>
</dbReference>
<evidence type="ECO:0000313" key="3">
    <source>
        <dbReference type="Proteomes" id="UP001365542"/>
    </source>
</evidence>
<keyword evidence="1" id="KW-0732">Signal</keyword>
<feature type="chain" id="PRO_5043564285" description="Defensin-like protein" evidence="1">
    <location>
        <begin position="20"/>
        <end position="134"/>
    </location>
</feature>
<proteinExistence type="predicted"/>
<evidence type="ECO:0000313" key="2">
    <source>
        <dbReference type="EMBL" id="KAK6523119.1"/>
    </source>
</evidence>
<name>A0AAV9WS01_9PEZI</name>
<gene>
    <name evidence="2" type="ORF">TWF694_006014</name>
</gene>
<organism evidence="2 3">
    <name type="scientific">Orbilia ellipsospora</name>
    <dbReference type="NCBI Taxonomy" id="2528407"/>
    <lineage>
        <taxon>Eukaryota</taxon>
        <taxon>Fungi</taxon>
        <taxon>Dikarya</taxon>
        <taxon>Ascomycota</taxon>
        <taxon>Pezizomycotina</taxon>
        <taxon>Orbiliomycetes</taxon>
        <taxon>Orbiliales</taxon>
        <taxon>Orbiliaceae</taxon>
        <taxon>Orbilia</taxon>
    </lineage>
</organism>
<dbReference type="AlphaFoldDB" id="A0AAV9WS01"/>
<dbReference type="Proteomes" id="UP001365542">
    <property type="component" value="Unassembled WGS sequence"/>
</dbReference>
<evidence type="ECO:0008006" key="4">
    <source>
        <dbReference type="Google" id="ProtNLM"/>
    </source>
</evidence>
<protein>
    <recommendedName>
        <fullName evidence="4">Defensin-like protein</fullName>
    </recommendedName>
</protein>
<feature type="signal peptide" evidence="1">
    <location>
        <begin position="1"/>
        <end position="19"/>
    </location>
</feature>
<reference evidence="2 3" key="1">
    <citation type="submission" date="2019-10" db="EMBL/GenBank/DDBJ databases">
        <authorList>
            <person name="Palmer J.M."/>
        </authorList>
    </citation>
    <scope>NUCLEOTIDE SEQUENCE [LARGE SCALE GENOMIC DNA]</scope>
    <source>
        <strain evidence="2 3">TWF694</strain>
    </source>
</reference>
<keyword evidence="3" id="KW-1185">Reference proteome</keyword>
<comment type="caution">
    <text evidence="2">The sequence shown here is derived from an EMBL/GenBank/DDBJ whole genome shotgun (WGS) entry which is preliminary data.</text>
</comment>
<sequence length="134" mass="13857">MKASTIFLSLSFLVATTIALPATNEESIGQLSKLEKRQACSAQSCTAACRNKYGSDGHCFKAGNCQCVNDGLPATTCTPSSCQAACTNAGSSFGICFAAGDCQCTCFSGLHATLGSINSVFIRASFLSNMTLLI</sequence>